<dbReference type="EMBL" id="UEYP01000006">
    <property type="protein sequence ID" value="SSC68102.1"/>
    <property type="molecule type" value="Genomic_DNA"/>
</dbReference>
<dbReference type="Proteomes" id="UP000254764">
    <property type="component" value="Unassembled WGS sequence"/>
</dbReference>
<dbReference type="OrthoDB" id="8451584at2"/>
<dbReference type="STRING" id="1336235.GCA_000518785_01350"/>
<gene>
    <name evidence="1" type="ORF">RHIZ70_3810</name>
</gene>
<evidence type="ECO:0008006" key="3">
    <source>
        <dbReference type="Google" id="ProtNLM"/>
    </source>
</evidence>
<dbReference type="InterPro" id="IPR021946">
    <property type="entry name" value="DUF3563"/>
</dbReference>
<organism evidence="1 2">
    <name type="scientific">Ciceribacter selenitireducens ATCC BAA-1503</name>
    <dbReference type="NCBI Taxonomy" id="1336235"/>
    <lineage>
        <taxon>Bacteria</taxon>
        <taxon>Pseudomonadati</taxon>
        <taxon>Pseudomonadota</taxon>
        <taxon>Alphaproteobacteria</taxon>
        <taxon>Hyphomicrobiales</taxon>
        <taxon>Rhizobiaceae</taxon>
        <taxon>Ciceribacter</taxon>
    </lineage>
</organism>
<evidence type="ECO:0000313" key="2">
    <source>
        <dbReference type="Proteomes" id="UP000254764"/>
    </source>
</evidence>
<dbReference type="RefSeq" id="WP_115670638.1">
    <property type="nucleotide sequence ID" value="NZ_UEYP01000006.1"/>
</dbReference>
<reference evidence="2" key="1">
    <citation type="submission" date="2018-07" db="EMBL/GenBank/DDBJ databases">
        <authorList>
            <person name="Peiro R."/>
            <person name="Begona"/>
            <person name="Cbmso G."/>
            <person name="Lopez M."/>
            <person name="Gonzalez S."/>
        </authorList>
    </citation>
    <scope>NUCLEOTIDE SEQUENCE [LARGE SCALE GENOMIC DNA]</scope>
</reference>
<sequence length="50" mass="6035">MFKPLRKIANALRVPTSTEREMAYLNGARDMVDLEFRQREIERGMFRSRF</sequence>
<protein>
    <recommendedName>
        <fullName evidence="3">DUF3563 domain-containing protein</fullName>
    </recommendedName>
</protein>
<keyword evidence="2" id="KW-1185">Reference proteome</keyword>
<dbReference type="AlphaFoldDB" id="A0A376AJV8"/>
<proteinExistence type="predicted"/>
<evidence type="ECO:0000313" key="1">
    <source>
        <dbReference type="EMBL" id="SSC68102.1"/>
    </source>
</evidence>
<name>A0A376AJV8_9HYPH</name>
<accession>A0A376AJV8</accession>
<dbReference type="Pfam" id="PF12086">
    <property type="entry name" value="DUF3563"/>
    <property type="match status" value="1"/>
</dbReference>